<organism evidence="1 2">
    <name type="scientific">Petrolisthes manimaculis</name>
    <dbReference type="NCBI Taxonomy" id="1843537"/>
    <lineage>
        <taxon>Eukaryota</taxon>
        <taxon>Metazoa</taxon>
        <taxon>Ecdysozoa</taxon>
        <taxon>Arthropoda</taxon>
        <taxon>Crustacea</taxon>
        <taxon>Multicrustacea</taxon>
        <taxon>Malacostraca</taxon>
        <taxon>Eumalacostraca</taxon>
        <taxon>Eucarida</taxon>
        <taxon>Decapoda</taxon>
        <taxon>Pleocyemata</taxon>
        <taxon>Anomura</taxon>
        <taxon>Galatheoidea</taxon>
        <taxon>Porcellanidae</taxon>
        <taxon>Petrolisthes</taxon>
    </lineage>
</organism>
<name>A0AAE1Q4A6_9EUCA</name>
<comment type="caution">
    <text evidence="1">The sequence shown here is derived from an EMBL/GenBank/DDBJ whole genome shotgun (WGS) entry which is preliminary data.</text>
</comment>
<dbReference type="Proteomes" id="UP001292094">
    <property type="component" value="Unassembled WGS sequence"/>
</dbReference>
<accession>A0AAE1Q4A6</accession>
<proteinExistence type="predicted"/>
<evidence type="ECO:0000313" key="2">
    <source>
        <dbReference type="Proteomes" id="UP001292094"/>
    </source>
</evidence>
<dbReference type="EMBL" id="JAWZYT010000734">
    <property type="protein sequence ID" value="KAK4319663.1"/>
    <property type="molecule type" value="Genomic_DNA"/>
</dbReference>
<dbReference type="AlphaFoldDB" id="A0AAE1Q4A6"/>
<evidence type="ECO:0000313" key="1">
    <source>
        <dbReference type="EMBL" id="KAK4319663.1"/>
    </source>
</evidence>
<protein>
    <submittedName>
        <fullName evidence="1">Uncharacterized protein</fullName>
    </submittedName>
</protein>
<keyword evidence="2" id="KW-1185">Reference proteome</keyword>
<sequence length="80" mass="8988">MSLIRKASTPRPPYRLLNLTTLTAYTPRPPHQLLNLRTLTISTSQHSLNLTTTHSLLNLTTLTDSSTSRHSQSLKPHDTQ</sequence>
<gene>
    <name evidence="1" type="ORF">Pmani_009445</name>
</gene>
<reference evidence="1" key="1">
    <citation type="submission" date="2023-11" db="EMBL/GenBank/DDBJ databases">
        <title>Genome assemblies of two species of porcelain crab, Petrolisthes cinctipes and Petrolisthes manimaculis (Anomura: Porcellanidae).</title>
        <authorList>
            <person name="Angst P."/>
        </authorList>
    </citation>
    <scope>NUCLEOTIDE SEQUENCE</scope>
    <source>
        <strain evidence="1">PB745_02</strain>
        <tissue evidence="1">Gill</tissue>
    </source>
</reference>